<gene>
    <name evidence="3" type="ORF">EAF64_01105</name>
</gene>
<dbReference type="SUPFAM" id="SSF55729">
    <property type="entry name" value="Acyl-CoA N-acyltransferases (Nat)"/>
    <property type="match status" value="1"/>
</dbReference>
<evidence type="ECO:0000256" key="1">
    <source>
        <dbReference type="SAM" id="MobiDB-lite"/>
    </source>
</evidence>
<comment type="caution">
    <text evidence="3">The sequence shown here is derived from an EMBL/GenBank/DDBJ whole genome shotgun (WGS) entry which is preliminary data.</text>
</comment>
<dbReference type="Gene3D" id="3.40.630.30">
    <property type="match status" value="1"/>
</dbReference>
<accession>A0A498KYZ6</accession>
<dbReference type="EMBL" id="RDFA01000001">
    <property type="protein sequence ID" value="RXK51270.1"/>
    <property type="molecule type" value="Genomic_DNA"/>
</dbReference>
<feature type="domain" description="N-acetyltransferase" evidence="2">
    <location>
        <begin position="43"/>
        <end position="193"/>
    </location>
</feature>
<dbReference type="InterPro" id="IPR000182">
    <property type="entry name" value="GNAT_dom"/>
</dbReference>
<dbReference type="Proteomes" id="UP000289691">
    <property type="component" value="Unassembled WGS sequence"/>
</dbReference>
<organism evidence="3 4">
    <name type="scientific">Halorientalis pallida</name>
    <dbReference type="NCBI Taxonomy" id="2479928"/>
    <lineage>
        <taxon>Archaea</taxon>
        <taxon>Methanobacteriati</taxon>
        <taxon>Methanobacteriota</taxon>
        <taxon>Stenosarchaea group</taxon>
        <taxon>Halobacteria</taxon>
        <taxon>Halobacteriales</taxon>
        <taxon>Haloarculaceae</taxon>
        <taxon>Halorientalis</taxon>
    </lineage>
</organism>
<evidence type="ECO:0000259" key="2">
    <source>
        <dbReference type="PROSITE" id="PS51186"/>
    </source>
</evidence>
<keyword evidence="3" id="KW-0808">Transferase</keyword>
<dbReference type="AlphaFoldDB" id="A0A498KYZ6"/>
<reference evidence="3 4" key="1">
    <citation type="submission" date="2019-01" db="EMBL/GenBank/DDBJ databases">
        <title>Halorientalis sp. F13-25 a new haloarchaeum isolated from hypersaline water.</title>
        <authorList>
            <person name="Ana D.-V."/>
            <person name="Cristina S.-P."/>
            <person name="Antonio V."/>
        </authorList>
    </citation>
    <scope>NUCLEOTIDE SEQUENCE [LARGE SCALE GENOMIC DNA]</scope>
    <source>
        <strain evidence="3 4">F13-25</strain>
    </source>
</reference>
<protein>
    <submittedName>
        <fullName evidence="3">GNAT family N-acetyltransferase</fullName>
    </submittedName>
</protein>
<dbReference type="GO" id="GO:0016747">
    <property type="term" value="F:acyltransferase activity, transferring groups other than amino-acyl groups"/>
    <property type="evidence" value="ECO:0007669"/>
    <property type="project" value="InterPro"/>
</dbReference>
<evidence type="ECO:0000313" key="3">
    <source>
        <dbReference type="EMBL" id="RXK51270.1"/>
    </source>
</evidence>
<dbReference type="PROSITE" id="PS51186">
    <property type="entry name" value="GNAT"/>
    <property type="match status" value="1"/>
</dbReference>
<sequence>MNGAHRPLVVGPYSEYRLYSNPSSPRGHRAMEPTTTTPGEGEYAIRPFAAGDGERFRDLYQTVWGHERSAEWFDWRFRQNPAADGVRMTLAERGRTVVGAEAAVPYRLGVGGETVRALQPVDWIVHPDHRGSGLATRMTEARIARDGDAELYFNFPTPALRPLLEKFGWRTVARPTTYYRVQDPAAIAARRGDGRAARLAGRLCAPLVTGYLDYRDRHVTPPDDIAVERLDGVPTATLAALYQQAVPERIHVRRTEAFLDWRFSNPNWNCRTYLARRDGRLVGSLVTCTDTITGMTTTRLADALPLVGGSDDAFAALVSAVVTDTPAAAVLTATADPIPDAVLSSCGFVADDTVTLSRLVSRTTHVARPVPSTESEEDWRLGGTAIDDGENWLLSLSDQDIA</sequence>
<evidence type="ECO:0000313" key="4">
    <source>
        <dbReference type="Proteomes" id="UP000289691"/>
    </source>
</evidence>
<proteinExistence type="predicted"/>
<name>A0A498KYZ6_9EURY</name>
<feature type="region of interest" description="Disordered" evidence="1">
    <location>
        <begin position="19"/>
        <end position="40"/>
    </location>
</feature>
<dbReference type="InterPro" id="IPR016181">
    <property type="entry name" value="Acyl_CoA_acyltransferase"/>
</dbReference>
<keyword evidence="4" id="KW-1185">Reference proteome</keyword>
<dbReference type="Pfam" id="PF13527">
    <property type="entry name" value="Acetyltransf_9"/>
    <property type="match status" value="1"/>
</dbReference>